<gene>
    <name evidence="2" type="ORF">L228DRAFT_243414</name>
</gene>
<keyword evidence="1" id="KW-0812">Transmembrane</keyword>
<evidence type="ECO:0000313" key="2">
    <source>
        <dbReference type="EMBL" id="KZF26882.1"/>
    </source>
</evidence>
<dbReference type="Proteomes" id="UP000076632">
    <property type="component" value="Unassembled WGS sequence"/>
</dbReference>
<sequence length="57" mass="6666">MSFLMYSTEYNVLGYEQWALGIGYWALAIYFWNLSIPVLGRDSKATYMQYAVRKNNG</sequence>
<protein>
    <submittedName>
        <fullName evidence="2">Uncharacterized protein</fullName>
    </submittedName>
</protein>
<dbReference type="EMBL" id="KV407454">
    <property type="protein sequence ID" value="KZF26882.1"/>
    <property type="molecule type" value="Genomic_DNA"/>
</dbReference>
<organism evidence="2 3">
    <name type="scientific">Xylona heveae (strain CBS 132557 / TC161)</name>
    <dbReference type="NCBI Taxonomy" id="1328760"/>
    <lineage>
        <taxon>Eukaryota</taxon>
        <taxon>Fungi</taxon>
        <taxon>Dikarya</taxon>
        <taxon>Ascomycota</taxon>
        <taxon>Pezizomycotina</taxon>
        <taxon>Xylonomycetes</taxon>
        <taxon>Xylonales</taxon>
        <taxon>Xylonaceae</taxon>
        <taxon>Xylona</taxon>
    </lineage>
</organism>
<name>A0A165K1H4_XYLHT</name>
<reference evidence="2 3" key="1">
    <citation type="journal article" date="2016" name="Fungal Biol.">
        <title>The genome of Xylona heveae provides a window into fungal endophytism.</title>
        <authorList>
            <person name="Gazis R."/>
            <person name="Kuo A."/>
            <person name="Riley R."/>
            <person name="LaButti K."/>
            <person name="Lipzen A."/>
            <person name="Lin J."/>
            <person name="Amirebrahimi M."/>
            <person name="Hesse C.N."/>
            <person name="Spatafora J.W."/>
            <person name="Henrissat B."/>
            <person name="Hainaut M."/>
            <person name="Grigoriev I.V."/>
            <person name="Hibbett D.S."/>
        </authorList>
    </citation>
    <scope>NUCLEOTIDE SEQUENCE [LARGE SCALE GENOMIC DNA]</scope>
    <source>
        <strain evidence="2 3">TC161</strain>
    </source>
</reference>
<proteinExistence type="predicted"/>
<keyword evidence="3" id="KW-1185">Reference proteome</keyword>
<accession>A0A165K1H4</accession>
<keyword evidence="1" id="KW-0472">Membrane</keyword>
<keyword evidence="1" id="KW-1133">Transmembrane helix</keyword>
<evidence type="ECO:0000256" key="1">
    <source>
        <dbReference type="SAM" id="Phobius"/>
    </source>
</evidence>
<evidence type="ECO:0000313" key="3">
    <source>
        <dbReference type="Proteomes" id="UP000076632"/>
    </source>
</evidence>
<dbReference type="AlphaFoldDB" id="A0A165K1H4"/>
<dbReference type="GeneID" id="28896821"/>
<dbReference type="InParanoid" id="A0A165K1H4"/>
<feature type="transmembrane region" description="Helical" evidence="1">
    <location>
        <begin position="20"/>
        <end position="40"/>
    </location>
</feature>
<dbReference type="RefSeq" id="XP_018192437.1">
    <property type="nucleotide sequence ID" value="XM_018331684.1"/>
</dbReference>